<evidence type="ECO:0000256" key="1">
    <source>
        <dbReference type="SAM" id="SignalP"/>
    </source>
</evidence>
<comment type="caution">
    <text evidence="2">The sequence shown here is derived from an EMBL/GenBank/DDBJ whole genome shotgun (WGS) entry which is preliminary data.</text>
</comment>
<feature type="chain" id="PRO_5046039630" evidence="1">
    <location>
        <begin position="23"/>
        <end position="188"/>
    </location>
</feature>
<keyword evidence="3" id="KW-1185">Reference proteome</keyword>
<sequence length="188" mass="21893">MMKTLMTLTMVVLLLGTDIGYAKNQSTITVDKSVKTEKKNNQTCIKNLDGEVLFSTEQIISEDEIKHIFNLQSLEDGLYTFEMVKDFEIKVKPFAIANNEVVFIERAERVFFKPVIRQDAQKLMVSLLDFTTKSVELIIYFEDEVIYSETLKDRVEYNRVLQLDKTKKGNYKTIVKANGRVYKEYFTL</sequence>
<evidence type="ECO:0000313" key="2">
    <source>
        <dbReference type="EMBL" id="MDT0557815.1"/>
    </source>
</evidence>
<proteinExistence type="predicted"/>
<dbReference type="Proteomes" id="UP001259492">
    <property type="component" value="Unassembled WGS sequence"/>
</dbReference>
<organism evidence="2 3">
    <name type="scientific">Microcosmobacter mediterraneus</name>
    <dbReference type="NCBI Taxonomy" id="3075607"/>
    <lineage>
        <taxon>Bacteria</taxon>
        <taxon>Pseudomonadati</taxon>
        <taxon>Bacteroidota</taxon>
        <taxon>Flavobacteriia</taxon>
        <taxon>Flavobacteriales</taxon>
        <taxon>Flavobacteriaceae</taxon>
        <taxon>Microcosmobacter</taxon>
    </lineage>
</organism>
<evidence type="ECO:0000313" key="3">
    <source>
        <dbReference type="Proteomes" id="UP001259492"/>
    </source>
</evidence>
<keyword evidence="1" id="KW-0732">Signal</keyword>
<dbReference type="RefSeq" id="WP_311426590.1">
    <property type="nucleotide sequence ID" value="NZ_JAVRIA010000002.1"/>
</dbReference>
<dbReference type="EMBL" id="JAVRIA010000002">
    <property type="protein sequence ID" value="MDT0557815.1"/>
    <property type="molecule type" value="Genomic_DNA"/>
</dbReference>
<name>A0ABU2YKQ5_9FLAO</name>
<accession>A0ABU2YKQ5</accession>
<feature type="signal peptide" evidence="1">
    <location>
        <begin position="1"/>
        <end position="22"/>
    </location>
</feature>
<protein>
    <submittedName>
        <fullName evidence="2">Uncharacterized protein</fullName>
    </submittedName>
</protein>
<reference evidence="2 3" key="1">
    <citation type="submission" date="2023-09" db="EMBL/GenBank/DDBJ databases">
        <authorList>
            <person name="Rey-Velasco X."/>
        </authorList>
    </citation>
    <scope>NUCLEOTIDE SEQUENCE [LARGE SCALE GENOMIC DNA]</scope>
    <source>
        <strain evidence="2 3">W332</strain>
    </source>
</reference>
<gene>
    <name evidence="2" type="ORF">RM697_04110</name>
</gene>